<dbReference type="InterPro" id="IPR011478">
    <property type="entry name" value="DUF1585"/>
</dbReference>
<evidence type="ECO:0008006" key="8">
    <source>
        <dbReference type="Google" id="ProtNLM"/>
    </source>
</evidence>
<feature type="domain" description="DUF1587" evidence="3">
    <location>
        <begin position="65"/>
        <end position="125"/>
    </location>
</feature>
<proteinExistence type="predicted"/>
<evidence type="ECO:0000259" key="2">
    <source>
        <dbReference type="Pfam" id="PF07624"/>
    </source>
</evidence>
<dbReference type="EMBL" id="MH908875">
    <property type="protein sequence ID" value="AYM52464.1"/>
    <property type="molecule type" value="Genomic_DNA"/>
</dbReference>
<dbReference type="InterPro" id="IPR013039">
    <property type="entry name" value="DUF1588"/>
</dbReference>
<feature type="region of interest" description="Disordered" evidence="1">
    <location>
        <begin position="31"/>
        <end position="58"/>
    </location>
</feature>
<evidence type="ECO:0000259" key="5">
    <source>
        <dbReference type="Pfam" id="PF07631"/>
    </source>
</evidence>
<dbReference type="Pfam" id="PF07631">
    <property type="entry name" value="PSD4"/>
    <property type="match status" value="1"/>
</dbReference>
<dbReference type="Pfam" id="PF07626">
    <property type="entry name" value="PSD3"/>
    <property type="match status" value="1"/>
</dbReference>
<dbReference type="InterPro" id="IPR013043">
    <property type="entry name" value="DUF1595"/>
</dbReference>
<dbReference type="Pfam" id="PF07624">
    <property type="entry name" value="PSD2"/>
    <property type="match status" value="1"/>
</dbReference>
<evidence type="ECO:0000259" key="3">
    <source>
        <dbReference type="Pfam" id="PF07626"/>
    </source>
</evidence>
<dbReference type="InterPro" id="IPR013036">
    <property type="entry name" value="DUF1587"/>
</dbReference>
<evidence type="ECO:0000259" key="6">
    <source>
        <dbReference type="Pfam" id="PF07637"/>
    </source>
</evidence>
<dbReference type="Pfam" id="PF07637">
    <property type="entry name" value="PSD5"/>
    <property type="match status" value="1"/>
</dbReference>
<organism evidence="7">
    <name type="scientific">Archangium gephyra</name>
    <dbReference type="NCBI Taxonomy" id="48"/>
    <lineage>
        <taxon>Bacteria</taxon>
        <taxon>Pseudomonadati</taxon>
        <taxon>Myxococcota</taxon>
        <taxon>Myxococcia</taxon>
        <taxon>Myxococcales</taxon>
        <taxon>Cystobacterineae</taxon>
        <taxon>Archangiaceae</taxon>
        <taxon>Archangium</taxon>
    </lineage>
</organism>
<dbReference type="PROSITE" id="PS51257">
    <property type="entry name" value="PROKAR_LIPOPROTEIN"/>
    <property type="match status" value="1"/>
</dbReference>
<dbReference type="InterPro" id="IPR013042">
    <property type="entry name" value="DUF1592"/>
</dbReference>
<feature type="compositionally biased region" description="Pro residues" evidence="1">
    <location>
        <begin position="44"/>
        <end position="56"/>
    </location>
</feature>
<dbReference type="AlphaFoldDB" id="A0A3S7UUN8"/>
<evidence type="ECO:0000256" key="1">
    <source>
        <dbReference type="SAM" id="MobiDB-lite"/>
    </source>
</evidence>
<feature type="domain" description="DUF1595" evidence="6">
    <location>
        <begin position="143"/>
        <end position="204"/>
    </location>
</feature>
<accession>A0A3S7UUN8</accession>
<name>A0A3S7UUN8_9BACT</name>
<feature type="domain" description="DUF1592" evidence="5">
    <location>
        <begin position="217"/>
        <end position="343"/>
    </location>
</feature>
<reference evidence="7" key="1">
    <citation type="journal article" date="2018" name="J. Ind. Microbiol. Biotechnol.">
        <title>Genome mining reveals uncommon alkylpyrones as type III PKS products from myxobacteria.</title>
        <authorList>
            <person name="Hug J.J."/>
            <person name="Panter F."/>
            <person name="Krug D."/>
            <person name="Muller R."/>
        </authorList>
    </citation>
    <scope>NUCLEOTIDE SEQUENCE</scope>
    <source>
        <strain evidence="7">MCy8375</strain>
    </source>
</reference>
<feature type="domain" description="DUF1588" evidence="4">
    <location>
        <begin position="362"/>
        <end position="459"/>
    </location>
</feature>
<evidence type="ECO:0000313" key="7">
    <source>
        <dbReference type="EMBL" id="AYM52464.1"/>
    </source>
</evidence>
<evidence type="ECO:0000259" key="4">
    <source>
        <dbReference type="Pfam" id="PF07627"/>
    </source>
</evidence>
<feature type="domain" description="DUF1585" evidence="2">
    <location>
        <begin position="475"/>
        <end position="546"/>
    </location>
</feature>
<protein>
    <recommendedName>
        <fullName evidence="8">Cellulose-binding domain protein</fullName>
    </recommendedName>
</protein>
<sequence>MSKKLPHGWRKVLAGPACALLLAGCPSNELPKARELPPKSQTEPPDPNNPACPGPRTPGRVTLHRLNRAEYDNTVRDLLGDTTRPARDFPADDHGYGFDNNADVLSLGPLLMEKYGAAAEKLAEASWPRVRTCTPDPADPLPCARLILEPFARRAWRRPVTPAEVDRLLAFLPLARAHGEGFDAGMKLALRAVLLSPHFLYRVELDPDPASTAPHPLNDHELASRLSYFLWSSMPDEALLAAADAGTLQNPEELERQVRRMLADPKAEALVDNFAGQWLYTRALDSLHPDPLLYPFDDSLREAMRQETRLVFREFLQGDHPAKNLLDANFTYVNDRLARHYGLPPPGTSQMTRVDLSEHPERAGLFGQGSILAVTSHPDRTSPVKRGLWVLEQLLCKAPPPPPPNVEGLPPPVDPSMGIKQRMARHSSDPTCSGCHQLMDPIGFGLENFNPVGAWRKKEEVSGALVDPSGELPGGVRFKDGVELRTLLESDPGLERCIAQHLLTYGLGRGPTSADACTLDDIASKARTSGGRLSDLILSVIRSEAFTWRGGEAGDTNGEGSR</sequence>
<dbReference type="Pfam" id="PF07627">
    <property type="entry name" value="PSCyt3"/>
    <property type="match status" value="1"/>
</dbReference>